<sequence length="152" mass="16225">MEIAALVISVLAFLASVYAVVYARQSAEADTSMARIEGERRAEEVADRDRAAAAAMRADLSVEAAAPEQNSNPSLIVRNNGGGVAREVLVRADGPGIAPDAHARTRTTLEPGCRWHLEFIGSPNLRGSVAEVELTWKDPSGGGRVEAQIRFE</sequence>
<accession>A0ABN2BCN4</accession>
<gene>
    <name evidence="1" type="ORF">GCM10009762_07650</name>
</gene>
<protein>
    <submittedName>
        <fullName evidence="1">Uncharacterized protein</fullName>
    </submittedName>
</protein>
<proteinExistence type="predicted"/>
<organism evidence="1 2">
    <name type="scientific">Dermacoccus barathri</name>
    <dbReference type="NCBI Taxonomy" id="322601"/>
    <lineage>
        <taxon>Bacteria</taxon>
        <taxon>Bacillati</taxon>
        <taxon>Actinomycetota</taxon>
        <taxon>Actinomycetes</taxon>
        <taxon>Micrococcales</taxon>
        <taxon>Dermacoccaceae</taxon>
        <taxon>Dermacoccus</taxon>
    </lineage>
</organism>
<name>A0ABN2BCN4_9MICO</name>
<dbReference type="Proteomes" id="UP001501288">
    <property type="component" value="Unassembled WGS sequence"/>
</dbReference>
<evidence type="ECO:0000313" key="2">
    <source>
        <dbReference type="Proteomes" id="UP001501288"/>
    </source>
</evidence>
<evidence type="ECO:0000313" key="1">
    <source>
        <dbReference type="EMBL" id="GAA1536167.1"/>
    </source>
</evidence>
<reference evidence="1 2" key="1">
    <citation type="journal article" date="2019" name="Int. J. Syst. Evol. Microbiol.">
        <title>The Global Catalogue of Microorganisms (GCM) 10K type strain sequencing project: providing services to taxonomists for standard genome sequencing and annotation.</title>
        <authorList>
            <consortium name="The Broad Institute Genomics Platform"/>
            <consortium name="The Broad Institute Genome Sequencing Center for Infectious Disease"/>
            <person name="Wu L."/>
            <person name="Ma J."/>
        </authorList>
    </citation>
    <scope>NUCLEOTIDE SEQUENCE [LARGE SCALE GENOMIC DNA]</scope>
    <source>
        <strain evidence="1 2">JCM 14588</strain>
    </source>
</reference>
<dbReference type="RefSeq" id="WP_346029737.1">
    <property type="nucleotide sequence ID" value="NZ_BAAANV010000020.1"/>
</dbReference>
<dbReference type="EMBL" id="BAAANV010000020">
    <property type="protein sequence ID" value="GAA1536167.1"/>
    <property type="molecule type" value="Genomic_DNA"/>
</dbReference>
<comment type="caution">
    <text evidence="1">The sequence shown here is derived from an EMBL/GenBank/DDBJ whole genome shotgun (WGS) entry which is preliminary data.</text>
</comment>
<keyword evidence="2" id="KW-1185">Reference proteome</keyword>